<proteinExistence type="inferred from homology"/>
<dbReference type="InterPro" id="IPR057260">
    <property type="entry name" value="Ribosomal_L19e_C"/>
</dbReference>
<dbReference type="Gene3D" id="1.10.1650.10">
    <property type="match status" value="1"/>
</dbReference>
<dbReference type="InterPro" id="IPR039547">
    <property type="entry name" value="Ribosomal_eL19"/>
</dbReference>
<keyword evidence="4" id="KW-0699">rRNA-binding</keyword>
<evidence type="ECO:0000256" key="5">
    <source>
        <dbReference type="SAM" id="MobiDB-lite"/>
    </source>
</evidence>
<reference evidence="9" key="2">
    <citation type="submission" date="2021-03" db="EMBL/GenBank/DDBJ databases">
        <authorList>
            <person name="Jaffe A."/>
        </authorList>
    </citation>
    <scope>NUCLEOTIDE SEQUENCE</scope>
    <source>
        <strain evidence="9">RIFCSPLOWO2_01_FULL_43_13</strain>
    </source>
</reference>
<evidence type="ECO:0000313" key="9">
    <source>
        <dbReference type="EMBL" id="MBS3058286.1"/>
    </source>
</evidence>
<keyword evidence="4" id="KW-0694">RNA-binding</keyword>
<dbReference type="Proteomes" id="UP000590964">
    <property type="component" value="Unassembled WGS sequence"/>
</dbReference>
<feature type="region of interest" description="Disordered" evidence="5">
    <location>
        <begin position="55"/>
        <end position="96"/>
    </location>
</feature>
<dbReference type="GO" id="GO:0003735">
    <property type="term" value="F:structural constituent of ribosome"/>
    <property type="evidence" value="ECO:0007669"/>
    <property type="project" value="InterPro"/>
</dbReference>
<comment type="function">
    <text evidence="4">Binds to the 23S rRNA.</text>
</comment>
<dbReference type="Gene3D" id="1.10.1200.240">
    <property type="match status" value="1"/>
</dbReference>
<sequence length="145" mass="16943">MKLKSIRRIAAKILNTGISKVWIDSSQAAKAREAITAEDVRELVKKGIVKKKRPSFQSKGRARVLKAQKRKGRKKGFGKRKGKAKARMRKKETWTKRVRALRRKWKELKKQESLEGKEFSKAYRLIKGNYFKGRKQLEEFIKTGK</sequence>
<dbReference type="Proteomes" id="UP000527315">
    <property type="component" value="Unassembled WGS sequence"/>
</dbReference>
<dbReference type="InterPro" id="IPR035970">
    <property type="entry name" value="60S_ribosomal_eL19_sf"/>
</dbReference>
<evidence type="ECO:0000313" key="8">
    <source>
        <dbReference type="EMBL" id="HIH33234.1"/>
    </source>
</evidence>
<protein>
    <recommendedName>
        <fullName evidence="4">Large ribosomal subunit protein eL19</fullName>
    </recommendedName>
</protein>
<dbReference type="Proteomes" id="UP000680185">
    <property type="component" value="Unassembled WGS sequence"/>
</dbReference>
<dbReference type="SMART" id="SM01416">
    <property type="entry name" value="Ribosomal_L19e"/>
    <property type="match status" value="1"/>
</dbReference>
<keyword evidence="3 4" id="KW-0687">Ribonucleoprotein</keyword>
<dbReference type="EMBL" id="JAGVWB010000019">
    <property type="protein sequence ID" value="MBS3058286.1"/>
    <property type="molecule type" value="Genomic_DNA"/>
</dbReference>
<evidence type="ECO:0000256" key="3">
    <source>
        <dbReference type="ARBA" id="ARBA00023274"/>
    </source>
</evidence>
<evidence type="ECO:0000313" key="10">
    <source>
        <dbReference type="Proteomes" id="UP000527315"/>
    </source>
</evidence>
<dbReference type="InterPro" id="IPR000196">
    <property type="entry name" value="Ribosomal_eL19_dom"/>
</dbReference>
<dbReference type="AlphaFoldDB" id="A0A7J4KU69"/>
<accession>A0A7J4KU69</accession>
<dbReference type="EMBL" id="DUFW01000019">
    <property type="protein sequence ID" value="HIH21255.1"/>
    <property type="molecule type" value="Genomic_DNA"/>
</dbReference>
<dbReference type="Pfam" id="PF01280">
    <property type="entry name" value="Ribosomal_L19e"/>
    <property type="match status" value="1"/>
</dbReference>
<keyword evidence="2 4" id="KW-0689">Ribosomal protein</keyword>
<evidence type="ECO:0000256" key="4">
    <source>
        <dbReference type="HAMAP-Rule" id="MF_01475"/>
    </source>
</evidence>
<dbReference type="GO" id="GO:0006412">
    <property type="term" value="P:translation"/>
    <property type="evidence" value="ECO:0007669"/>
    <property type="project" value="UniProtKB-UniRule"/>
</dbReference>
<organism evidence="8 10">
    <name type="scientific">Candidatus Iainarchaeum sp</name>
    <dbReference type="NCBI Taxonomy" id="3101447"/>
    <lineage>
        <taxon>Archaea</taxon>
        <taxon>Candidatus Iainarchaeota</taxon>
        <taxon>Candidatus Iainarchaeia</taxon>
        <taxon>Candidatus Iainarchaeales</taxon>
        <taxon>Candidatus Iainarchaeaceae</taxon>
        <taxon>Candidatus Iainarchaeum</taxon>
    </lineage>
</organism>
<comment type="caution">
    <text evidence="8">The sequence shown here is derived from an EMBL/GenBank/DDBJ whole genome shotgun (WGS) entry which is preliminary data.</text>
</comment>
<evidence type="ECO:0000256" key="2">
    <source>
        <dbReference type="ARBA" id="ARBA00022980"/>
    </source>
</evidence>
<evidence type="ECO:0000313" key="7">
    <source>
        <dbReference type="EMBL" id="HIH21255.1"/>
    </source>
</evidence>
<reference evidence="8" key="1">
    <citation type="journal article" date="2020" name="bioRxiv">
        <title>A rank-normalized archaeal taxonomy based on genome phylogeny resolves widespread incomplete and uneven classifications.</title>
        <authorList>
            <person name="Rinke C."/>
            <person name="Chuvochina M."/>
            <person name="Mussig A.J."/>
            <person name="Chaumeil P.-A."/>
            <person name="Waite D.W."/>
            <person name="Whitman W.B."/>
            <person name="Parks D.H."/>
            <person name="Hugenholtz P."/>
        </authorList>
    </citation>
    <scope>NUCLEOTIDE SEQUENCE</scope>
    <source>
        <strain evidence="8">UBA10036</strain>
        <strain evidence="7">UBA10191</strain>
    </source>
</reference>
<evidence type="ECO:0000256" key="1">
    <source>
        <dbReference type="ARBA" id="ARBA00011082"/>
    </source>
</evidence>
<feature type="domain" description="Large ribosomal subunit protein eL19" evidence="6">
    <location>
        <begin position="2"/>
        <end position="145"/>
    </location>
</feature>
<reference evidence="9" key="3">
    <citation type="submission" date="2021-05" db="EMBL/GenBank/DDBJ databases">
        <title>Protein family content uncovers lineage relationships and bacterial pathway maintenance mechanisms in DPANN archaea.</title>
        <authorList>
            <person name="Castelle C.J."/>
            <person name="Meheust R."/>
            <person name="Jaffe A.L."/>
            <person name="Seitz K."/>
            <person name="Gong X."/>
            <person name="Baker B.J."/>
            <person name="Banfield J.F."/>
        </authorList>
    </citation>
    <scope>NUCLEOTIDE SEQUENCE</scope>
    <source>
        <strain evidence="9">RIFCSPLOWO2_01_FULL_43_13</strain>
    </source>
</reference>
<dbReference type="GO" id="GO:0022625">
    <property type="term" value="C:cytosolic large ribosomal subunit"/>
    <property type="evidence" value="ECO:0007669"/>
    <property type="project" value="InterPro"/>
</dbReference>
<gene>
    <name evidence="4" type="primary">rpl19e</name>
    <name evidence="7" type="ORF">HA222_01145</name>
    <name evidence="8" type="ORF">HA227_03195</name>
    <name evidence="9" type="ORF">J4478_02700</name>
</gene>
<dbReference type="NCBIfam" id="NF006343">
    <property type="entry name" value="PRK08570.1"/>
    <property type="match status" value="1"/>
</dbReference>
<dbReference type="PANTHER" id="PTHR10722">
    <property type="entry name" value="60S RIBOSOMAL PROTEIN L19"/>
    <property type="match status" value="1"/>
</dbReference>
<dbReference type="Pfam" id="PF25476">
    <property type="entry name" value="Ribosomal_L19e_C"/>
    <property type="match status" value="1"/>
</dbReference>
<name>A0A7J4KU69_9ARCH</name>
<evidence type="ECO:0000259" key="6">
    <source>
        <dbReference type="SMART" id="SM01416"/>
    </source>
</evidence>
<dbReference type="EMBL" id="DUFJ01000070">
    <property type="protein sequence ID" value="HIH33234.1"/>
    <property type="molecule type" value="Genomic_DNA"/>
</dbReference>
<dbReference type="HAMAP" id="MF_01475">
    <property type="entry name" value="Ribosomal_eL19"/>
    <property type="match status" value="1"/>
</dbReference>
<dbReference type="InterPro" id="IPR057259">
    <property type="entry name" value="Ribosomal_L19e"/>
</dbReference>
<dbReference type="InterPro" id="IPR015972">
    <property type="entry name" value="Ribosomal_eL19_dom1"/>
</dbReference>
<dbReference type="SUPFAM" id="SSF48140">
    <property type="entry name" value="Ribosomal protein L19 (L19e)"/>
    <property type="match status" value="1"/>
</dbReference>
<dbReference type="GO" id="GO:0070180">
    <property type="term" value="F:large ribosomal subunit rRNA binding"/>
    <property type="evidence" value="ECO:0007669"/>
    <property type="project" value="UniProtKB-UniRule"/>
</dbReference>
<comment type="similarity">
    <text evidence="1 4">Belongs to the eukaryotic ribosomal protein eL19 family.</text>
</comment>
<comment type="subunit">
    <text evidence="4">Part of the 50S ribosomal subunit.</text>
</comment>